<evidence type="ECO:0000313" key="2">
    <source>
        <dbReference type="Proteomes" id="UP000463700"/>
    </source>
</evidence>
<comment type="caution">
    <text evidence="1">The sequence shown here is derived from an EMBL/GenBank/DDBJ whole genome shotgun (WGS) entry which is preliminary data.</text>
</comment>
<dbReference type="Proteomes" id="UP000463700">
    <property type="component" value="Unassembled WGS sequence"/>
</dbReference>
<name>A0A6N6WCU4_9BURK</name>
<dbReference type="OrthoDB" id="9255766at2"/>
<dbReference type="RefSeq" id="WP_154563210.1">
    <property type="nucleotide sequence ID" value="NZ_VOSW01000048.1"/>
</dbReference>
<organism evidence="1 2">
    <name type="scientific">Paraburkholderia madseniana</name>
    <dbReference type="NCBI Taxonomy" id="2599607"/>
    <lineage>
        <taxon>Bacteria</taxon>
        <taxon>Pseudomonadati</taxon>
        <taxon>Pseudomonadota</taxon>
        <taxon>Betaproteobacteria</taxon>
        <taxon>Burkholderiales</taxon>
        <taxon>Burkholderiaceae</taxon>
        <taxon>Paraburkholderia</taxon>
    </lineage>
</organism>
<accession>A0A6N6WCU4</accession>
<gene>
    <name evidence="1" type="ORF">FSO04_24220</name>
</gene>
<proteinExistence type="predicted"/>
<dbReference type="AlphaFoldDB" id="A0A6N6WCU4"/>
<protein>
    <submittedName>
        <fullName evidence="1">Uncharacterized protein</fullName>
    </submittedName>
</protein>
<dbReference type="EMBL" id="VOSW01000048">
    <property type="protein sequence ID" value="KAE8757330.1"/>
    <property type="molecule type" value="Genomic_DNA"/>
</dbReference>
<sequence>MHYANGREAKNGDKVVWRTYSGQLIVGFLHDAVAGNDYCNGKIAVESLNDPCPNLKEVLHFEDFAAAAKLDEVFPKQT</sequence>
<reference evidence="1 2" key="1">
    <citation type="journal article" date="2020" name="Int. J. Syst. Evol. Microbiol.">
        <title>Paraburkholderia madseniana sp. nov., a phenolic acid-degrading bacterium isolated from acidic forest soil.</title>
        <authorList>
            <person name="Wilhelm R.C."/>
            <person name="Murphy S.J.L."/>
            <person name="Feriancek N.M."/>
            <person name="Karasz D.C."/>
            <person name="DeRito C.M."/>
            <person name="Newman J.D."/>
            <person name="Buckley D.H."/>
        </authorList>
    </citation>
    <scope>NUCLEOTIDE SEQUENCE [LARGE SCALE GENOMIC DNA]</scope>
    <source>
        <strain evidence="1 2">RP11</strain>
    </source>
</reference>
<evidence type="ECO:0000313" key="1">
    <source>
        <dbReference type="EMBL" id="KAE8757330.1"/>
    </source>
</evidence>